<sequence>MKIIFFLILFIGVLTLTSESFPVSQPNSISLVKRSPSPNLKWTEVRAIHKNRQLIKYEGIIVNLFRKGIINESTIQAVKAAKSANLETLQNEGNEDIGYFGPIKIGGQTFQVIFDTGSSDLWVPSTNCTSPACTAHTPFVESKSKTFVDLETTTGITYGTGQVNVTSGQDHVQIAGLTACGQTFGRAFFESDDFLQTEFDGIFGMAFDNLSAQKASTPFSTMVQQKKLANSFFGFHLSRALDAGDVGTLTLGDVDKTKFTGTISNNNVIGATGFWLIKLDSACVDGLSTVTSRGAIIDTGTTLVLIPTADATAIHAKIPGSQDIGGEFAIPCNTTSKVSFAFGGVSYNIDPRDLARTPIPNSQGLCLSGIASSDALGQTWLVGDVFLKNVYSVFDIEKKTVGFAPSVRFN</sequence>
<dbReference type="InterPro" id="IPR001969">
    <property type="entry name" value="Aspartic_peptidase_AS"/>
</dbReference>
<proteinExistence type="inferred from homology"/>
<evidence type="ECO:0000256" key="11">
    <source>
        <dbReference type="ARBA" id="ARBA00023180"/>
    </source>
</evidence>
<dbReference type="OrthoDB" id="2747330at2759"/>
<dbReference type="PROSITE" id="PS51767">
    <property type="entry name" value="PEPTIDASE_A1"/>
    <property type="match status" value="1"/>
</dbReference>
<evidence type="ECO:0000256" key="3">
    <source>
        <dbReference type="ARBA" id="ARBA00022475"/>
    </source>
</evidence>
<dbReference type="AlphaFoldDB" id="A0A9N9CXR3"/>
<name>A0A9N9CXR3_9GLOM</name>
<evidence type="ECO:0000256" key="9">
    <source>
        <dbReference type="ARBA" id="ARBA00023145"/>
    </source>
</evidence>
<evidence type="ECO:0000256" key="10">
    <source>
        <dbReference type="ARBA" id="ARBA00023157"/>
    </source>
</evidence>
<protein>
    <submittedName>
        <fullName evidence="18">8209_t:CDS:1</fullName>
    </submittedName>
</protein>
<evidence type="ECO:0000256" key="4">
    <source>
        <dbReference type="ARBA" id="ARBA00022670"/>
    </source>
</evidence>
<feature type="domain" description="Peptidase A1" evidence="17">
    <location>
        <begin position="99"/>
        <end position="404"/>
    </location>
</feature>
<dbReference type="SUPFAM" id="SSF50630">
    <property type="entry name" value="Acid proteases"/>
    <property type="match status" value="1"/>
</dbReference>
<feature type="disulfide bond" evidence="14">
    <location>
        <begin position="128"/>
        <end position="133"/>
    </location>
</feature>
<evidence type="ECO:0000256" key="8">
    <source>
        <dbReference type="ARBA" id="ARBA00023136"/>
    </source>
</evidence>
<keyword evidence="10 14" id="KW-1015">Disulfide bond</keyword>
<feature type="disulfide bond" evidence="14">
    <location>
        <begin position="332"/>
        <end position="366"/>
    </location>
</feature>
<dbReference type="PROSITE" id="PS00141">
    <property type="entry name" value="ASP_PROTEASE"/>
    <property type="match status" value="2"/>
</dbReference>
<dbReference type="InterPro" id="IPR034164">
    <property type="entry name" value="Pepsin-like_dom"/>
</dbReference>
<evidence type="ECO:0000256" key="1">
    <source>
        <dbReference type="ARBA" id="ARBA00004236"/>
    </source>
</evidence>
<feature type="chain" id="PRO_5040141922" evidence="16">
    <location>
        <begin position="21"/>
        <end position="410"/>
    </location>
</feature>
<dbReference type="Proteomes" id="UP000789342">
    <property type="component" value="Unassembled WGS sequence"/>
</dbReference>
<dbReference type="InterPro" id="IPR033121">
    <property type="entry name" value="PEPTIDASE_A1"/>
</dbReference>
<evidence type="ECO:0000256" key="5">
    <source>
        <dbReference type="ARBA" id="ARBA00022729"/>
    </source>
</evidence>
<organism evidence="18 19">
    <name type="scientific">Acaulospora morrowiae</name>
    <dbReference type="NCBI Taxonomy" id="94023"/>
    <lineage>
        <taxon>Eukaryota</taxon>
        <taxon>Fungi</taxon>
        <taxon>Fungi incertae sedis</taxon>
        <taxon>Mucoromycota</taxon>
        <taxon>Glomeromycotina</taxon>
        <taxon>Glomeromycetes</taxon>
        <taxon>Diversisporales</taxon>
        <taxon>Acaulosporaceae</taxon>
        <taxon>Acaulospora</taxon>
    </lineage>
</organism>
<evidence type="ECO:0000256" key="15">
    <source>
        <dbReference type="RuleBase" id="RU000454"/>
    </source>
</evidence>
<comment type="caution">
    <text evidence="18">The sequence shown here is derived from an EMBL/GenBank/DDBJ whole genome shotgun (WGS) entry which is preliminary data.</text>
</comment>
<keyword evidence="5 16" id="KW-0732">Signal</keyword>
<keyword evidence="3" id="KW-1003">Cell membrane</keyword>
<dbReference type="PRINTS" id="PR00792">
    <property type="entry name" value="PEPSIN"/>
</dbReference>
<dbReference type="InterPro" id="IPR021109">
    <property type="entry name" value="Peptidase_aspartic_dom_sf"/>
</dbReference>
<evidence type="ECO:0000256" key="14">
    <source>
        <dbReference type="PIRSR" id="PIRSR601461-2"/>
    </source>
</evidence>
<evidence type="ECO:0000256" key="7">
    <source>
        <dbReference type="ARBA" id="ARBA00022801"/>
    </source>
</evidence>
<evidence type="ECO:0000256" key="13">
    <source>
        <dbReference type="PIRSR" id="PIRSR601461-1"/>
    </source>
</evidence>
<dbReference type="EMBL" id="CAJVPV010007366">
    <property type="protein sequence ID" value="CAG8617860.1"/>
    <property type="molecule type" value="Genomic_DNA"/>
</dbReference>
<accession>A0A9N9CXR3</accession>
<dbReference type="CDD" id="cd05471">
    <property type="entry name" value="pepsin_like"/>
    <property type="match status" value="1"/>
</dbReference>
<dbReference type="FunFam" id="2.40.70.10:FF:000008">
    <property type="entry name" value="Cathepsin D"/>
    <property type="match status" value="1"/>
</dbReference>
<evidence type="ECO:0000256" key="12">
    <source>
        <dbReference type="ARBA" id="ARBA00023288"/>
    </source>
</evidence>
<dbReference type="Gene3D" id="2.40.70.10">
    <property type="entry name" value="Acid Proteases"/>
    <property type="match status" value="2"/>
</dbReference>
<evidence type="ECO:0000256" key="6">
    <source>
        <dbReference type="ARBA" id="ARBA00022750"/>
    </source>
</evidence>
<dbReference type="GO" id="GO:0004190">
    <property type="term" value="F:aspartic-type endopeptidase activity"/>
    <property type="evidence" value="ECO:0007669"/>
    <property type="project" value="UniProtKB-KW"/>
</dbReference>
<feature type="active site" evidence="13">
    <location>
        <position position="115"/>
    </location>
</feature>
<keyword evidence="8" id="KW-0472">Membrane</keyword>
<evidence type="ECO:0000256" key="16">
    <source>
        <dbReference type="SAM" id="SignalP"/>
    </source>
</evidence>
<dbReference type="Pfam" id="PF00026">
    <property type="entry name" value="Asp"/>
    <property type="match status" value="1"/>
</dbReference>
<evidence type="ECO:0000256" key="2">
    <source>
        <dbReference type="ARBA" id="ARBA00007447"/>
    </source>
</evidence>
<dbReference type="GO" id="GO:0005886">
    <property type="term" value="C:plasma membrane"/>
    <property type="evidence" value="ECO:0007669"/>
    <property type="project" value="UniProtKB-SubCell"/>
</dbReference>
<keyword evidence="6 15" id="KW-0064">Aspartyl protease</keyword>
<keyword evidence="7 15" id="KW-0378">Hydrolase</keyword>
<dbReference type="PANTHER" id="PTHR47966:SF75">
    <property type="entry name" value="ENDOPEPTIDASE (CTSD), PUTATIVE (AFU_ORTHOLOGUE AFUA_4G07040)-RELATED"/>
    <property type="match status" value="1"/>
</dbReference>
<evidence type="ECO:0000259" key="17">
    <source>
        <dbReference type="PROSITE" id="PS51767"/>
    </source>
</evidence>
<reference evidence="18" key="1">
    <citation type="submission" date="2021-06" db="EMBL/GenBank/DDBJ databases">
        <authorList>
            <person name="Kallberg Y."/>
            <person name="Tangrot J."/>
            <person name="Rosling A."/>
        </authorList>
    </citation>
    <scope>NUCLEOTIDE SEQUENCE</scope>
    <source>
        <strain evidence="18">CL551</strain>
    </source>
</reference>
<keyword evidence="19" id="KW-1185">Reference proteome</keyword>
<evidence type="ECO:0000313" key="19">
    <source>
        <dbReference type="Proteomes" id="UP000789342"/>
    </source>
</evidence>
<dbReference type="InterPro" id="IPR001461">
    <property type="entry name" value="Aspartic_peptidase_A1"/>
</dbReference>
<evidence type="ECO:0000313" key="18">
    <source>
        <dbReference type="EMBL" id="CAG8617860.1"/>
    </source>
</evidence>
<keyword evidence="4 15" id="KW-0645">Protease</keyword>
<keyword evidence="11" id="KW-0325">Glycoprotein</keyword>
<keyword evidence="9" id="KW-0865">Zymogen</keyword>
<comment type="subcellular location">
    <subcellularLocation>
        <location evidence="1">Cell membrane</location>
    </subcellularLocation>
</comment>
<dbReference type="PANTHER" id="PTHR47966">
    <property type="entry name" value="BETA-SITE APP-CLEAVING ENZYME, ISOFORM A-RELATED"/>
    <property type="match status" value="1"/>
</dbReference>
<feature type="active site" evidence="13">
    <location>
        <position position="298"/>
    </location>
</feature>
<dbReference type="FunFam" id="2.40.70.10:FF:000060">
    <property type="entry name" value="Aspartic-type endopeptidase ctsD"/>
    <property type="match status" value="1"/>
</dbReference>
<keyword evidence="12" id="KW-0449">Lipoprotein</keyword>
<dbReference type="GO" id="GO:0006508">
    <property type="term" value="P:proteolysis"/>
    <property type="evidence" value="ECO:0007669"/>
    <property type="project" value="UniProtKB-KW"/>
</dbReference>
<gene>
    <name evidence="18" type="ORF">AMORRO_LOCUS8523</name>
</gene>
<feature type="signal peptide" evidence="16">
    <location>
        <begin position="1"/>
        <end position="20"/>
    </location>
</feature>
<comment type="similarity">
    <text evidence="2 15">Belongs to the peptidase A1 family.</text>
</comment>